<dbReference type="EMBL" id="PDNC01000014">
    <property type="protein sequence ID" value="PGH07471.1"/>
    <property type="molecule type" value="Genomic_DNA"/>
</dbReference>
<evidence type="ECO:0000313" key="2">
    <source>
        <dbReference type="Proteomes" id="UP000224080"/>
    </source>
</evidence>
<reference evidence="1 2" key="1">
    <citation type="submission" date="2017-10" db="EMBL/GenBank/DDBJ databases">
        <title>Comparative genomics in systemic dimorphic fungi from Ajellomycetaceae.</title>
        <authorList>
            <person name="Munoz J.F."/>
            <person name="Mcewen J.G."/>
            <person name="Clay O.K."/>
            <person name="Cuomo C.A."/>
        </authorList>
    </citation>
    <scope>NUCLEOTIDE SEQUENCE [LARGE SCALE GENOMIC DNA]</scope>
    <source>
        <strain evidence="1 2">UAMH130</strain>
    </source>
</reference>
<proteinExistence type="predicted"/>
<protein>
    <submittedName>
        <fullName evidence="1">Uncharacterized protein</fullName>
    </submittedName>
</protein>
<name>A0A2B7XFD3_9EURO</name>
<comment type="caution">
    <text evidence="1">The sequence shown here is derived from an EMBL/GenBank/DDBJ whole genome shotgun (WGS) entry which is preliminary data.</text>
</comment>
<organism evidence="1 2">
    <name type="scientific">Blastomyces parvus</name>
    <dbReference type="NCBI Taxonomy" id="2060905"/>
    <lineage>
        <taxon>Eukaryota</taxon>
        <taxon>Fungi</taxon>
        <taxon>Dikarya</taxon>
        <taxon>Ascomycota</taxon>
        <taxon>Pezizomycotina</taxon>
        <taxon>Eurotiomycetes</taxon>
        <taxon>Eurotiomycetidae</taxon>
        <taxon>Onygenales</taxon>
        <taxon>Ajellomycetaceae</taxon>
        <taxon>Blastomyces</taxon>
    </lineage>
</organism>
<gene>
    <name evidence="1" type="ORF">GX51_01772</name>
</gene>
<dbReference type="Proteomes" id="UP000224080">
    <property type="component" value="Unassembled WGS sequence"/>
</dbReference>
<accession>A0A2B7XFD3</accession>
<keyword evidence="2" id="KW-1185">Reference proteome</keyword>
<evidence type="ECO:0000313" key="1">
    <source>
        <dbReference type="EMBL" id="PGH07471.1"/>
    </source>
</evidence>
<dbReference type="AlphaFoldDB" id="A0A2B7XFD3"/>
<sequence>MLKVVRSTKLALSNVSIVSLTLDGRPLHYRAEMNRGGTFDLLGRLPSSVREGLSDLLDVVLRPDLSFRVGRDNSAIFGGHIGPAGSIKMLLAALVAGVLGISIDDFVKAVAAGICVAD</sequence>
<dbReference type="OrthoDB" id="2142213at2759"/>